<dbReference type="eggNOG" id="COG0236">
    <property type="taxonomic scope" value="Bacteria"/>
</dbReference>
<dbReference type="Gene3D" id="1.10.1200.10">
    <property type="entry name" value="ACP-like"/>
    <property type="match status" value="1"/>
</dbReference>
<evidence type="ECO:0000259" key="1">
    <source>
        <dbReference type="PROSITE" id="PS50075"/>
    </source>
</evidence>
<comment type="caution">
    <text evidence="2">The sequence shown here is derived from an EMBL/GenBank/DDBJ whole genome shotgun (WGS) entry which is preliminary data.</text>
</comment>
<keyword evidence="3" id="KW-1185">Reference proteome</keyword>
<dbReference type="InterPro" id="IPR036736">
    <property type="entry name" value="ACP-like_sf"/>
</dbReference>
<protein>
    <recommendedName>
        <fullName evidence="1">Carrier domain-containing protein</fullName>
    </recommendedName>
</protein>
<gene>
    <name evidence="2" type="ORF">HMPREF9709_01545</name>
</gene>
<dbReference type="AlphaFoldDB" id="H3NQD4"/>
<evidence type="ECO:0000313" key="3">
    <source>
        <dbReference type="Proteomes" id="UP000004191"/>
    </source>
</evidence>
<dbReference type="OrthoDB" id="9812291at2"/>
<dbReference type="Pfam" id="PF00550">
    <property type="entry name" value="PP-binding"/>
    <property type="match status" value="1"/>
</dbReference>
<dbReference type="PROSITE" id="PS50075">
    <property type="entry name" value="CARRIER"/>
    <property type="match status" value="1"/>
</dbReference>
<dbReference type="PATRIC" id="fig|883114.3.peg.1542"/>
<evidence type="ECO:0000313" key="2">
    <source>
        <dbReference type="EMBL" id="EHR32614.1"/>
    </source>
</evidence>
<proteinExistence type="predicted"/>
<accession>H3NQD4</accession>
<dbReference type="SUPFAM" id="SSF47336">
    <property type="entry name" value="ACP-like"/>
    <property type="match status" value="1"/>
</dbReference>
<dbReference type="RefSeq" id="WP_005399060.1">
    <property type="nucleotide sequence ID" value="NZ_JH601088.1"/>
</dbReference>
<dbReference type="EMBL" id="AGEI01000028">
    <property type="protein sequence ID" value="EHR32614.1"/>
    <property type="molecule type" value="Genomic_DNA"/>
</dbReference>
<dbReference type="STRING" id="883114.HMPREF9709_01545"/>
<dbReference type="HOGENOM" id="CLU_108696_19_1_9"/>
<feature type="domain" description="Carrier" evidence="1">
    <location>
        <begin position="1"/>
        <end position="75"/>
    </location>
</feature>
<dbReference type="InterPro" id="IPR009081">
    <property type="entry name" value="PP-bd_ACP"/>
</dbReference>
<dbReference type="GeneID" id="96999492"/>
<reference evidence="2 3" key="1">
    <citation type="submission" date="2012-01" db="EMBL/GenBank/DDBJ databases">
        <title>The Genome Sequence of Helcococcus kunzii ATCC 51366.</title>
        <authorList>
            <consortium name="The Broad Institute Genome Sequencing Platform"/>
            <person name="Earl A."/>
            <person name="Ward D."/>
            <person name="Feldgarden M."/>
            <person name="Gevers D."/>
            <person name="Huys G."/>
            <person name="Young S.K."/>
            <person name="Zeng Q."/>
            <person name="Gargeya S."/>
            <person name="Fitzgerald M."/>
            <person name="Haas B."/>
            <person name="Abouelleil A."/>
            <person name="Alvarado L."/>
            <person name="Arachchi H.M."/>
            <person name="Berlin A."/>
            <person name="Chapman S.B."/>
            <person name="Gearin G."/>
            <person name="Goldberg J."/>
            <person name="Griggs A."/>
            <person name="Gujja S."/>
            <person name="Hansen M."/>
            <person name="Heiman D."/>
            <person name="Howarth C."/>
            <person name="Larimer J."/>
            <person name="Lui A."/>
            <person name="MacDonald P.J.P."/>
            <person name="McCowen C."/>
            <person name="Montmayeur A."/>
            <person name="Murphy C."/>
            <person name="Neiman D."/>
            <person name="Pearson M."/>
            <person name="Priest M."/>
            <person name="Roberts A."/>
            <person name="Saif S."/>
            <person name="Shea T."/>
            <person name="Sisk P."/>
            <person name="Stolte C."/>
            <person name="Sykes S."/>
            <person name="Wortman J."/>
            <person name="Nusbaum C."/>
            <person name="Birren B."/>
        </authorList>
    </citation>
    <scope>NUCLEOTIDE SEQUENCE [LARGE SCALE GENOMIC DNA]</scope>
    <source>
        <strain evidence="2 3">ATCC 51366</strain>
    </source>
</reference>
<name>H3NQD4_9FIRM</name>
<sequence length="76" mass="8788">MTESRIIQILEELRPDIDPREEKHMIDEGVLDSFDIVSLVQDLNDEFDIDIDVDELVPDNFNTLEAMVELVDGKLE</sequence>
<dbReference type="Proteomes" id="UP000004191">
    <property type="component" value="Unassembled WGS sequence"/>
</dbReference>
<organism evidence="2 3">
    <name type="scientific">Helcococcus kunzii ATCC 51366</name>
    <dbReference type="NCBI Taxonomy" id="883114"/>
    <lineage>
        <taxon>Bacteria</taxon>
        <taxon>Bacillati</taxon>
        <taxon>Bacillota</taxon>
        <taxon>Tissierellia</taxon>
        <taxon>Tissierellales</taxon>
        <taxon>Peptoniphilaceae</taxon>
        <taxon>Helcococcus</taxon>
    </lineage>
</organism>